<keyword evidence="1" id="KW-1133">Transmembrane helix</keyword>
<name>A0A815YN40_9BILA</name>
<evidence type="ECO:0000313" key="2">
    <source>
        <dbReference type="EMBL" id="CAF1483643.1"/>
    </source>
</evidence>
<dbReference type="Proteomes" id="UP000663829">
    <property type="component" value="Unassembled WGS sequence"/>
</dbReference>
<feature type="transmembrane region" description="Helical" evidence="1">
    <location>
        <begin position="107"/>
        <end position="128"/>
    </location>
</feature>
<evidence type="ECO:0000313" key="4">
    <source>
        <dbReference type="EMBL" id="CAF4273767.1"/>
    </source>
</evidence>
<accession>A0A815YN40</accession>
<evidence type="ECO:0000256" key="1">
    <source>
        <dbReference type="SAM" id="Phobius"/>
    </source>
</evidence>
<dbReference type="Proteomes" id="UP000682733">
    <property type="component" value="Unassembled WGS sequence"/>
</dbReference>
<dbReference type="EMBL" id="CAJNOK010032404">
    <property type="protein sequence ID" value="CAF1483643.1"/>
    <property type="molecule type" value="Genomic_DNA"/>
</dbReference>
<dbReference type="OrthoDB" id="10010729at2759"/>
<keyword evidence="1" id="KW-0812">Transmembrane</keyword>
<sequence>MQHRRAKTSLISAFYWVRSALCITLILGLTLAAYVGIPNIIKNQVVEAEPKSVISHYLSWRVDDKFSSVIVDIIDFAVSKPAQRTFPAPCRSFIGAFVFAAKQMLDIFLPPWCIIILPAFGVSALLTLDWDRRKQVSSDSKQRSHDF</sequence>
<keyword evidence="6" id="KW-1185">Reference proteome</keyword>
<reference evidence="3" key="1">
    <citation type="submission" date="2021-02" db="EMBL/GenBank/DDBJ databases">
        <authorList>
            <person name="Nowell W R."/>
        </authorList>
    </citation>
    <scope>NUCLEOTIDE SEQUENCE</scope>
</reference>
<evidence type="ECO:0000313" key="3">
    <source>
        <dbReference type="EMBL" id="CAF1572416.1"/>
    </source>
</evidence>
<feature type="transmembrane region" description="Helical" evidence="1">
    <location>
        <begin position="12"/>
        <end position="37"/>
    </location>
</feature>
<comment type="caution">
    <text evidence="3">The sequence shown here is derived from an EMBL/GenBank/DDBJ whole genome shotgun (WGS) entry which is preliminary data.</text>
</comment>
<organism evidence="3 6">
    <name type="scientific">Didymodactylos carnosus</name>
    <dbReference type="NCBI Taxonomy" id="1234261"/>
    <lineage>
        <taxon>Eukaryota</taxon>
        <taxon>Metazoa</taxon>
        <taxon>Spiralia</taxon>
        <taxon>Gnathifera</taxon>
        <taxon>Rotifera</taxon>
        <taxon>Eurotatoria</taxon>
        <taxon>Bdelloidea</taxon>
        <taxon>Philodinida</taxon>
        <taxon>Philodinidae</taxon>
        <taxon>Didymodactylos</taxon>
    </lineage>
</organism>
<evidence type="ECO:0000313" key="6">
    <source>
        <dbReference type="Proteomes" id="UP000663829"/>
    </source>
</evidence>
<dbReference type="AlphaFoldDB" id="A0A815YN40"/>
<evidence type="ECO:0000313" key="5">
    <source>
        <dbReference type="EMBL" id="CAF4436128.1"/>
    </source>
</evidence>
<dbReference type="EMBL" id="CAJOBA010054334">
    <property type="protein sequence ID" value="CAF4273767.1"/>
    <property type="molecule type" value="Genomic_DNA"/>
</dbReference>
<gene>
    <name evidence="3" type="ORF">GPM918_LOCUS40489</name>
    <name evidence="2" type="ORF">OVA965_LOCUS36181</name>
    <name evidence="5" type="ORF">SRO942_LOCUS41437</name>
    <name evidence="4" type="ORF">TMI583_LOCUS37180</name>
</gene>
<proteinExistence type="predicted"/>
<protein>
    <submittedName>
        <fullName evidence="3">Uncharacterized protein</fullName>
    </submittedName>
</protein>
<dbReference type="EMBL" id="CAJOBC010095904">
    <property type="protein sequence ID" value="CAF4436128.1"/>
    <property type="molecule type" value="Genomic_DNA"/>
</dbReference>
<dbReference type="Proteomes" id="UP000677228">
    <property type="component" value="Unassembled WGS sequence"/>
</dbReference>
<keyword evidence="1" id="KW-0472">Membrane</keyword>
<dbReference type="Proteomes" id="UP000681722">
    <property type="component" value="Unassembled WGS sequence"/>
</dbReference>
<dbReference type="EMBL" id="CAJNOQ010030062">
    <property type="protein sequence ID" value="CAF1572416.1"/>
    <property type="molecule type" value="Genomic_DNA"/>
</dbReference>